<evidence type="ECO:0000313" key="1">
    <source>
        <dbReference type="EMBL" id="GIY41845.1"/>
    </source>
</evidence>
<dbReference type="AlphaFoldDB" id="A0AAV4T6T5"/>
<dbReference type="EMBL" id="BPLQ01009118">
    <property type="protein sequence ID" value="GIY41845.1"/>
    <property type="molecule type" value="Genomic_DNA"/>
</dbReference>
<proteinExistence type="predicted"/>
<sequence>MKNENRITFEMNTMLGIRKSRLISSNGRMRFLFKHFIFGRTGKLKSFLLKCLPTICHNINLRTTLGGKLPESWALIEFRIDWETLDGAGSLPKMT</sequence>
<dbReference type="Proteomes" id="UP001054837">
    <property type="component" value="Unassembled WGS sequence"/>
</dbReference>
<protein>
    <submittedName>
        <fullName evidence="1">Uncharacterized protein</fullName>
    </submittedName>
</protein>
<reference evidence="1 2" key="1">
    <citation type="submission" date="2021-06" db="EMBL/GenBank/DDBJ databases">
        <title>Caerostris darwini draft genome.</title>
        <authorList>
            <person name="Kono N."/>
            <person name="Arakawa K."/>
        </authorList>
    </citation>
    <scope>NUCLEOTIDE SEQUENCE [LARGE SCALE GENOMIC DNA]</scope>
</reference>
<name>A0AAV4T6T5_9ARAC</name>
<evidence type="ECO:0000313" key="2">
    <source>
        <dbReference type="Proteomes" id="UP001054837"/>
    </source>
</evidence>
<comment type="caution">
    <text evidence="1">The sequence shown here is derived from an EMBL/GenBank/DDBJ whole genome shotgun (WGS) entry which is preliminary data.</text>
</comment>
<gene>
    <name evidence="1" type="ORF">CDAR_484121</name>
</gene>
<organism evidence="1 2">
    <name type="scientific">Caerostris darwini</name>
    <dbReference type="NCBI Taxonomy" id="1538125"/>
    <lineage>
        <taxon>Eukaryota</taxon>
        <taxon>Metazoa</taxon>
        <taxon>Ecdysozoa</taxon>
        <taxon>Arthropoda</taxon>
        <taxon>Chelicerata</taxon>
        <taxon>Arachnida</taxon>
        <taxon>Araneae</taxon>
        <taxon>Araneomorphae</taxon>
        <taxon>Entelegynae</taxon>
        <taxon>Araneoidea</taxon>
        <taxon>Araneidae</taxon>
        <taxon>Caerostris</taxon>
    </lineage>
</organism>
<accession>A0AAV4T6T5</accession>
<keyword evidence="2" id="KW-1185">Reference proteome</keyword>